<dbReference type="InterPro" id="IPR036513">
    <property type="entry name" value="STAS_dom_sf"/>
</dbReference>
<dbReference type="EMBL" id="SRLA01000002">
    <property type="protein sequence ID" value="TGE08132.1"/>
    <property type="molecule type" value="Genomic_DNA"/>
</dbReference>
<evidence type="ECO:0000313" key="1">
    <source>
        <dbReference type="EMBL" id="TGE08132.1"/>
    </source>
</evidence>
<reference evidence="1 2" key="1">
    <citation type="submission" date="2019-04" db="EMBL/GenBank/DDBJ databases">
        <authorList>
            <person name="Feng G."/>
            <person name="Zhang J."/>
            <person name="Zhu H."/>
        </authorList>
    </citation>
    <scope>NUCLEOTIDE SEQUENCE [LARGE SCALE GENOMIC DNA]</scope>
    <source>
        <strain evidence="1 2">92R-1</strain>
    </source>
</reference>
<proteinExistence type="predicted"/>
<dbReference type="Proteomes" id="UP000298337">
    <property type="component" value="Unassembled WGS sequence"/>
</dbReference>
<comment type="caution">
    <text evidence="1">The sequence shown here is derived from an EMBL/GenBank/DDBJ whole genome shotgun (WGS) entry which is preliminary data.</text>
</comment>
<dbReference type="RefSeq" id="WP_135433863.1">
    <property type="nucleotide sequence ID" value="NZ_SRLA01000002.1"/>
</dbReference>
<evidence type="ECO:0008006" key="3">
    <source>
        <dbReference type="Google" id="ProtNLM"/>
    </source>
</evidence>
<evidence type="ECO:0000313" key="2">
    <source>
        <dbReference type="Proteomes" id="UP000298337"/>
    </source>
</evidence>
<name>A0A4Z0P6V4_9BACT</name>
<dbReference type="SUPFAM" id="SSF52091">
    <property type="entry name" value="SpoIIaa-like"/>
    <property type="match status" value="1"/>
</dbReference>
<dbReference type="OrthoDB" id="894187at2"/>
<accession>A0A4Z0P6V4</accession>
<keyword evidence="2" id="KW-1185">Reference proteome</keyword>
<dbReference type="AlphaFoldDB" id="A0A4Z0P6V4"/>
<dbReference type="Gene3D" id="3.30.750.24">
    <property type="entry name" value="STAS domain"/>
    <property type="match status" value="1"/>
</dbReference>
<gene>
    <name evidence="1" type="ORF">EU556_10400</name>
</gene>
<protein>
    <recommendedName>
        <fullName evidence="3">STAS domain-containing protein</fullName>
    </recommendedName>
</protein>
<organism evidence="1 2">
    <name type="scientific">Hymenobacter fodinae</name>
    <dbReference type="NCBI Taxonomy" id="2510796"/>
    <lineage>
        <taxon>Bacteria</taxon>
        <taxon>Pseudomonadati</taxon>
        <taxon>Bacteroidota</taxon>
        <taxon>Cytophagia</taxon>
        <taxon>Cytophagales</taxon>
        <taxon>Hymenobacteraceae</taxon>
        <taxon>Hymenobacter</taxon>
    </lineage>
</organism>
<sequence length="101" mass="11024">MATALTSAATSLSSLTPLDLDRVDAIQVIRTLAQQPGQTRPQFVVDCGSLQCLRAMGVSYVVSQLLLLHQSGSGVWLRNVSPVLKRCLKVLRLNSLFRVMN</sequence>